<dbReference type="Gene3D" id="3.40.50.20">
    <property type="match status" value="1"/>
</dbReference>
<sequence>MLSESSSVNEPSKKVALIAGEGQYPFLFAKAVKKAGKSLLVITFKGQGNTELAELADEYHEIPITQFGKLLEILKNSEAEEVALAGHIRKNKAILTARPDRKTISLWRKLKTRNDDEILRAVAREIEFMGVKVISPTRYLPELLTPEGILTRRKPTSAQIEDIIYGFAIAKAVGELDIGQCVVVKDRMVVAVEALEGTDATIRRAGTLMKDTVVVKVFKPSQDPRFDLPSVGLKTIESMIEAKVRVLALEAGRSLFFDREKALSLADKVGIVVVGVRYE</sequence>
<gene>
    <name evidence="3" type="ORF">TH606_00820</name>
</gene>
<evidence type="ECO:0000259" key="1">
    <source>
        <dbReference type="Pfam" id="PF06230"/>
    </source>
</evidence>
<reference evidence="3 4" key="1">
    <citation type="submission" date="2016-02" db="EMBL/GenBank/DDBJ databases">
        <title>Draft genome sequence of Thermodesulfatator sp. S606.</title>
        <authorList>
            <person name="Lai Q."/>
            <person name="Cao J."/>
            <person name="Dupont S."/>
            <person name="Shao Z."/>
            <person name="Jebbar M."/>
            <person name="Alain K."/>
        </authorList>
    </citation>
    <scope>NUCLEOTIDE SEQUENCE [LARGE SCALE GENOMIC DNA]</scope>
    <source>
        <strain evidence="3 4">S606</strain>
    </source>
</reference>
<keyword evidence="4" id="KW-1185">Reference proteome</keyword>
<feature type="domain" description="LpxI C-terminal" evidence="1">
    <location>
        <begin position="146"/>
        <end position="274"/>
    </location>
</feature>
<dbReference type="InterPro" id="IPR043167">
    <property type="entry name" value="LpxI_C_sf"/>
</dbReference>
<feature type="domain" description="LpxI N-terminal" evidence="2">
    <location>
        <begin position="14"/>
        <end position="143"/>
    </location>
</feature>
<organism evidence="3 4">
    <name type="scientific">Thermodesulfatator autotrophicus</name>
    <dbReference type="NCBI Taxonomy" id="1795632"/>
    <lineage>
        <taxon>Bacteria</taxon>
        <taxon>Pseudomonadati</taxon>
        <taxon>Thermodesulfobacteriota</taxon>
        <taxon>Thermodesulfobacteria</taxon>
        <taxon>Thermodesulfobacteriales</taxon>
        <taxon>Thermodesulfatatoraceae</taxon>
        <taxon>Thermodesulfatator</taxon>
    </lineage>
</organism>
<evidence type="ECO:0008006" key="5">
    <source>
        <dbReference type="Google" id="ProtNLM"/>
    </source>
</evidence>
<dbReference type="InterPro" id="IPR041255">
    <property type="entry name" value="LpxI_N"/>
</dbReference>
<dbReference type="Pfam" id="PF06230">
    <property type="entry name" value="LpxI_C"/>
    <property type="match status" value="1"/>
</dbReference>
<proteinExistence type="predicted"/>
<dbReference type="AlphaFoldDB" id="A0A177E9Q1"/>
<evidence type="ECO:0000313" key="4">
    <source>
        <dbReference type="Proteomes" id="UP000076964"/>
    </source>
</evidence>
<dbReference type="Gene3D" id="3.40.140.80">
    <property type="match status" value="1"/>
</dbReference>
<dbReference type="PANTHER" id="PTHR39962">
    <property type="entry name" value="BLL4848 PROTEIN"/>
    <property type="match status" value="1"/>
</dbReference>
<evidence type="ECO:0000313" key="3">
    <source>
        <dbReference type="EMBL" id="OAG28674.1"/>
    </source>
</evidence>
<name>A0A177E9Q1_9BACT</name>
<dbReference type="OrthoDB" id="9789836at2"/>
<dbReference type="Pfam" id="PF17930">
    <property type="entry name" value="LpxI_N"/>
    <property type="match status" value="1"/>
</dbReference>
<evidence type="ECO:0000259" key="2">
    <source>
        <dbReference type="Pfam" id="PF17930"/>
    </source>
</evidence>
<protein>
    <recommendedName>
        <fullName evidence="5">UDP-2,3-diacylglucosamine pyrophosphatase</fullName>
    </recommendedName>
</protein>
<dbReference type="InterPro" id="IPR053174">
    <property type="entry name" value="LpxI"/>
</dbReference>
<dbReference type="STRING" id="1795632.TH606_00820"/>
<dbReference type="InterPro" id="IPR010415">
    <property type="entry name" value="LpxI_C"/>
</dbReference>
<comment type="caution">
    <text evidence="3">The sequence shown here is derived from an EMBL/GenBank/DDBJ whole genome shotgun (WGS) entry which is preliminary data.</text>
</comment>
<accession>A0A177E9Q1</accession>
<dbReference type="Proteomes" id="UP000076964">
    <property type="component" value="Unassembled WGS sequence"/>
</dbReference>
<dbReference type="EMBL" id="LSFI01000002">
    <property type="protein sequence ID" value="OAG28674.1"/>
    <property type="molecule type" value="Genomic_DNA"/>
</dbReference>
<dbReference type="PANTHER" id="PTHR39962:SF1">
    <property type="entry name" value="LPXI FAMILY PROTEIN"/>
    <property type="match status" value="1"/>
</dbReference>